<evidence type="ECO:0000313" key="1">
    <source>
        <dbReference type="EMBL" id="MCE3216332.1"/>
    </source>
</evidence>
<sequence>MTEHCSVDENAKLKGKENMAEHCSGDENVIFVDLGMAADEDAYKVAPNSTPNICEVGVGGEKTKVKGGGVYFVVNDKAIVDSGVPRQDVVHPATYVVVEADDTLGRVANISNEPASGVFVEGVAVNQSVVDPPLKDATCKALVGQVACEVPGGVTYTFTGLNMTPLNVAFPQVPLDAKHYNPCGLQTYTDILKFR</sequence>
<name>A0ABS8WTT4_DATST</name>
<dbReference type="Proteomes" id="UP000823775">
    <property type="component" value="Unassembled WGS sequence"/>
</dbReference>
<gene>
    <name evidence="1" type="ORF">HAX54_006150</name>
</gene>
<protein>
    <submittedName>
        <fullName evidence="1">Uncharacterized protein</fullName>
    </submittedName>
</protein>
<dbReference type="EMBL" id="JACEIK010013052">
    <property type="protein sequence ID" value="MCE3216332.1"/>
    <property type="molecule type" value="Genomic_DNA"/>
</dbReference>
<reference evidence="1 2" key="1">
    <citation type="journal article" date="2021" name="BMC Genomics">
        <title>Datura genome reveals duplications of psychoactive alkaloid biosynthetic genes and high mutation rate following tissue culture.</title>
        <authorList>
            <person name="Rajewski A."/>
            <person name="Carter-House D."/>
            <person name="Stajich J."/>
            <person name="Litt A."/>
        </authorList>
    </citation>
    <scope>NUCLEOTIDE SEQUENCE [LARGE SCALE GENOMIC DNA]</scope>
    <source>
        <strain evidence="1">AR-01</strain>
    </source>
</reference>
<evidence type="ECO:0000313" key="2">
    <source>
        <dbReference type="Proteomes" id="UP000823775"/>
    </source>
</evidence>
<proteinExistence type="predicted"/>
<accession>A0ABS8WTT4</accession>
<organism evidence="1 2">
    <name type="scientific">Datura stramonium</name>
    <name type="common">Jimsonweed</name>
    <name type="synonym">Common thornapple</name>
    <dbReference type="NCBI Taxonomy" id="4076"/>
    <lineage>
        <taxon>Eukaryota</taxon>
        <taxon>Viridiplantae</taxon>
        <taxon>Streptophyta</taxon>
        <taxon>Embryophyta</taxon>
        <taxon>Tracheophyta</taxon>
        <taxon>Spermatophyta</taxon>
        <taxon>Magnoliopsida</taxon>
        <taxon>eudicotyledons</taxon>
        <taxon>Gunneridae</taxon>
        <taxon>Pentapetalae</taxon>
        <taxon>asterids</taxon>
        <taxon>lamiids</taxon>
        <taxon>Solanales</taxon>
        <taxon>Solanaceae</taxon>
        <taxon>Solanoideae</taxon>
        <taxon>Datureae</taxon>
        <taxon>Datura</taxon>
    </lineage>
</organism>
<keyword evidence="2" id="KW-1185">Reference proteome</keyword>
<comment type="caution">
    <text evidence="1">The sequence shown here is derived from an EMBL/GenBank/DDBJ whole genome shotgun (WGS) entry which is preliminary data.</text>
</comment>